<keyword evidence="5" id="KW-0326">Glycosidase</keyword>
<evidence type="ECO:0000256" key="3">
    <source>
        <dbReference type="ARBA" id="ARBA00022729"/>
    </source>
</evidence>
<evidence type="ECO:0000313" key="7">
    <source>
        <dbReference type="EMBL" id="OEK07428.1"/>
    </source>
</evidence>
<dbReference type="InterPro" id="IPR026444">
    <property type="entry name" value="Secre_tail"/>
</dbReference>
<dbReference type="GO" id="GO:0005576">
    <property type="term" value="C:extracellular region"/>
    <property type="evidence" value="ECO:0007669"/>
    <property type="project" value="UniProtKB-SubCell"/>
</dbReference>
<dbReference type="InterPro" id="IPR050386">
    <property type="entry name" value="Glycosyl_hydrolase_5"/>
</dbReference>
<dbReference type="PROSITE" id="PS00659">
    <property type="entry name" value="GLYCOSYL_HYDROL_F5"/>
    <property type="match status" value="1"/>
</dbReference>
<comment type="subcellular location">
    <subcellularLocation>
        <location evidence="1">Secreted</location>
    </subcellularLocation>
</comment>
<dbReference type="InterPro" id="IPR018087">
    <property type="entry name" value="Glyco_hydro_5_CS"/>
</dbReference>
<proteinExistence type="predicted"/>
<dbReference type="OrthoDB" id="9800955at2"/>
<sequence length="729" mass="81708">MKKKFTHNSLFLFTELYRKKPSQLNIAFLFLLCFLTGFNISAQTSHTGMRNITSLELTADMGLGWNLGNTMDAHASYSSGLNTQTVWGNPLTTKSMIDKVRQQGFKTIRIPVTWYQHVESAPNYKIDIAWLNRVEEVMNYAFDNDMYVIINTHHESKWLIPTYAKQQAATNQLKKIWTQIANRFKDYGDYLIFETLNEPRVKGGQNEWSGGTQEVRDVVNAFNKAALDAIRATGGNNLKRFIMCPTVAASASKNAINGFIIPNNDNKVIVSIHTYYPYNFALNTGNGSTSRWGSASDKSALDSEMQKIHDKFISKGIAVVLGEWGSKNKNNTAERSKHAAYYANAAKSRKMTTVVWDDGGNFKLLNRNANNWYFPSIADAITNPTNTPIKVNTISVANNNLTLTVGQEKTLTYTITPNNATDKSVQWTTSDPTIATVDSNGLIKALKIGNTIITVTTNGGIKKAQANVTITPNSTPNGTTISLLPIQDVFLENSKRINGKFLRVEKGKRVTYFKYDISNINGNITEAKLELTCGDDIGNGYIKISLGSETNWNENNINNSNKSIVTNEIGHLNTNYIKEQSYTWKLNSESFSNKNVLNFVMEQTNGNDVSFYSKEGNNQKRPTLILTYNENNSNKILSRHNNQETDSEGIQSIISYPNPFTNGLTLHINKKKFISNVKLLDVNGRIFYDKALNKSLSEITIPTNKLNTGLYFIKLIGKHKTITHKVIKK</sequence>
<dbReference type="SUPFAM" id="SSF49373">
    <property type="entry name" value="Invasin/intimin cell-adhesion fragments"/>
    <property type="match status" value="1"/>
</dbReference>
<dbReference type="AlphaFoldDB" id="A0A1E5T7W0"/>
<evidence type="ECO:0000256" key="4">
    <source>
        <dbReference type="ARBA" id="ARBA00022801"/>
    </source>
</evidence>
<dbReference type="PANTHER" id="PTHR31297:SF17">
    <property type="entry name" value="ENDOGLUCANASE"/>
    <property type="match status" value="1"/>
</dbReference>
<evidence type="ECO:0000256" key="5">
    <source>
        <dbReference type="ARBA" id="ARBA00023295"/>
    </source>
</evidence>
<dbReference type="InterPro" id="IPR008964">
    <property type="entry name" value="Invasin/intimin_cell_adhesion"/>
</dbReference>
<dbReference type="RefSeq" id="WP_069830916.1">
    <property type="nucleotide sequence ID" value="NZ_MDJD01000048.1"/>
</dbReference>
<dbReference type="Pfam" id="PF24517">
    <property type="entry name" value="CBM96"/>
    <property type="match status" value="1"/>
</dbReference>
<dbReference type="Gene3D" id="3.20.20.80">
    <property type="entry name" value="Glycosidases"/>
    <property type="match status" value="1"/>
</dbReference>
<evidence type="ECO:0000256" key="2">
    <source>
        <dbReference type="ARBA" id="ARBA00022525"/>
    </source>
</evidence>
<evidence type="ECO:0000313" key="8">
    <source>
        <dbReference type="Proteomes" id="UP000095713"/>
    </source>
</evidence>
<protein>
    <recommendedName>
        <fullName evidence="6">BIG2 domain-containing protein</fullName>
    </recommendedName>
</protein>
<gene>
    <name evidence="7" type="ORF">A8C32_18520</name>
</gene>
<dbReference type="Pfam" id="PF18962">
    <property type="entry name" value="Por_Secre_tail"/>
    <property type="match status" value="1"/>
</dbReference>
<evidence type="ECO:0000256" key="1">
    <source>
        <dbReference type="ARBA" id="ARBA00004613"/>
    </source>
</evidence>
<feature type="domain" description="BIG2" evidence="6">
    <location>
        <begin position="390"/>
        <end position="467"/>
    </location>
</feature>
<dbReference type="Pfam" id="PF02368">
    <property type="entry name" value="Big_2"/>
    <property type="match status" value="1"/>
</dbReference>
<dbReference type="InterPro" id="IPR003343">
    <property type="entry name" value="Big_2"/>
</dbReference>
<dbReference type="Gene3D" id="2.60.40.1080">
    <property type="match status" value="1"/>
</dbReference>
<keyword evidence="4" id="KW-0378">Hydrolase</keyword>
<dbReference type="InterPro" id="IPR017853">
    <property type="entry name" value="GH"/>
</dbReference>
<dbReference type="InterPro" id="IPR055372">
    <property type="entry name" value="CBM96"/>
</dbReference>
<dbReference type="EMBL" id="MDJD01000048">
    <property type="protein sequence ID" value="OEK07428.1"/>
    <property type="molecule type" value="Genomic_DNA"/>
</dbReference>
<dbReference type="GO" id="GO:0008422">
    <property type="term" value="F:beta-glucosidase activity"/>
    <property type="evidence" value="ECO:0007669"/>
    <property type="project" value="TreeGrafter"/>
</dbReference>
<comment type="caution">
    <text evidence="7">The sequence shown here is derived from an EMBL/GenBank/DDBJ whole genome shotgun (WGS) entry which is preliminary data.</text>
</comment>
<keyword evidence="3" id="KW-0732">Signal</keyword>
<keyword evidence="2" id="KW-0964">Secreted</keyword>
<dbReference type="PANTHER" id="PTHR31297">
    <property type="entry name" value="GLUCAN ENDO-1,6-BETA-GLUCOSIDASE B"/>
    <property type="match status" value="1"/>
</dbReference>
<dbReference type="SMART" id="SM00635">
    <property type="entry name" value="BID_2"/>
    <property type="match status" value="1"/>
</dbReference>
<dbReference type="InterPro" id="IPR001547">
    <property type="entry name" value="Glyco_hydro_5"/>
</dbReference>
<evidence type="ECO:0000259" key="6">
    <source>
        <dbReference type="SMART" id="SM00635"/>
    </source>
</evidence>
<dbReference type="GO" id="GO:0009251">
    <property type="term" value="P:glucan catabolic process"/>
    <property type="evidence" value="ECO:0007669"/>
    <property type="project" value="TreeGrafter"/>
</dbReference>
<dbReference type="NCBIfam" id="TIGR04183">
    <property type="entry name" value="Por_Secre_tail"/>
    <property type="match status" value="1"/>
</dbReference>
<organism evidence="7 8">
    <name type="scientific">Flavivirga aquatica</name>
    <dbReference type="NCBI Taxonomy" id="1849968"/>
    <lineage>
        <taxon>Bacteria</taxon>
        <taxon>Pseudomonadati</taxon>
        <taxon>Bacteroidota</taxon>
        <taxon>Flavobacteriia</taxon>
        <taxon>Flavobacteriales</taxon>
        <taxon>Flavobacteriaceae</taxon>
        <taxon>Flavivirga</taxon>
    </lineage>
</organism>
<name>A0A1E5T7W0_9FLAO</name>
<reference evidence="7 8" key="1">
    <citation type="submission" date="2016-05" db="EMBL/GenBank/DDBJ databases">
        <title>Draft Genome Sequence of Algibacter sp. Strain SK-16 Isolated from the Surface Water of Aburatsubo Inlet.</title>
        <authorList>
            <person name="Wong S.-K."/>
            <person name="Yoshizawa S."/>
            <person name="Nakajima Y."/>
            <person name="Ogura Y."/>
            <person name="Tetsuya H."/>
            <person name="Hamasaki K."/>
        </authorList>
    </citation>
    <scope>NUCLEOTIDE SEQUENCE [LARGE SCALE GENOMIC DNA]</scope>
    <source>
        <strain evidence="7 8">SK-16</strain>
    </source>
</reference>
<keyword evidence="8" id="KW-1185">Reference proteome</keyword>
<dbReference type="GO" id="GO:0009986">
    <property type="term" value="C:cell surface"/>
    <property type="evidence" value="ECO:0007669"/>
    <property type="project" value="TreeGrafter"/>
</dbReference>
<dbReference type="Pfam" id="PF00150">
    <property type="entry name" value="Cellulase"/>
    <property type="match status" value="1"/>
</dbReference>
<accession>A0A1E5T7W0</accession>
<dbReference type="STRING" id="1849968.A8C32_18520"/>
<dbReference type="Proteomes" id="UP000095713">
    <property type="component" value="Unassembled WGS sequence"/>
</dbReference>
<dbReference type="SUPFAM" id="SSF51445">
    <property type="entry name" value="(Trans)glycosidases"/>
    <property type="match status" value="1"/>
</dbReference>